<name>A0A396IHA6_MEDTR</name>
<feature type="region of interest" description="Disordered" evidence="1">
    <location>
        <begin position="33"/>
        <end position="83"/>
    </location>
</feature>
<dbReference type="Pfam" id="PF11523">
    <property type="entry name" value="DUF3223"/>
    <property type="match status" value="1"/>
</dbReference>
<evidence type="ECO:0000256" key="1">
    <source>
        <dbReference type="SAM" id="MobiDB-lite"/>
    </source>
</evidence>
<feature type="compositionally biased region" description="Basic and acidic residues" evidence="1">
    <location>
        <begin position="43"/>
        <end position="64"/>
    </location>
</feature>
<gene>
    <name evidence="2" type="ORF">MtrunA17_Chr4g0060741</name>
</gene>
<dbReference type="PANTHER" id="PTHR33415">
    <property type="entry name" value="PROTEIN EMBRYO DEFECTIVE 514"/>
    <property type="match status" value="1"/>
</dbReference>
<dbReference type="EMBL" id="PSQE01000004">
    <property type="protein sequence ID" value="RHN63664.1"/>
    <property type="molecule type" value="Genomic_DNA"/>
</dbReference>
<dbReference type="Gramene" id="rna26391">
    <property type="protein sequence ID" value="RHN63664.1"/>
    <property type="gene ID" value="gene26391"/>
</dbReference>
<sequence length="221" mass="24580">MTETAAPEPQIVESNATVAVDMVIENAELAEVTAIDSEANDESNQKRARDDDEKRVTKKQKVEAEVEEDEEGEEEKKPSGPVKLGYKTFGSSLELFDYFNSFLHAWGPNLNVNKYEHTMLLELLMKGHPEPDQKIGGKIRAFQVRKHPTWKSKCFFLVREDESADDFSFRKCVDHILPLPEAMQVKHDANRALGGSGKGKHRGGGGRGGARGHGGKGKPRH</sequence>
<dbReference type="InterPro" id="IPR044673">
    <property type="entry name" value="DCL-like"/>
</dbReference>
<reference evidence="2" key="1">
    <citation type="journal article" date="2018" name="Nat. Plants">
        <title>Whole-genome landscape of Medicago truncatula symbiotic genes.</title>
        <authorList>
            <person name="Pecrix Y."/>
            <person name="Gamas P."/>
            <person name="Carrere S."/>
        </authorList>
    </citation>
    <scope>NUCLEOTIDE SEQUENCE</scope>
    <source>
        <tissue evidence="2">Leaves</tissue>
    </source>
</reference>
<dbReference type="OrthoDB" id="409625at2759"/>
<accession>A0A396IHA6</accession>
<dbReference type="PANTHER" id="PTHR33415:SF12">
    <property type="entry name" value="PROTEIN EMBRYO DEFECTIVE 514"/>
    <property type="match status" value="1"/>
</dbReference>
<evidence type="ECO:0008006" key="3">
    <source>
        <dbReference type="Google" id="ProtNLM"/>
    </source>
</evidence>
<dbReference type="Gene3D" id="3.10.450.40">
    <property type="match status" value="1"/>
</dbReference>
<dbReference type="FunFam" id="3.10.450.40:FF:000016">
    <property type="entry name" value="Predicted protein"/>
    <property type="match status" value="1"/>
</dbReference>
<evidence type="ECO:0000313" key="2">
    <source>
        <dbReference type="EMBL" id="RHN63664.1"/>
    </source>
</evidence>
<feature type="region of interest" description="Disordered" evidence="1">
    <location>
        <begin position="191"/>
        <end position="221"/>
    </location>
</feature>
<proteinExistence type="predicted"/>
<dbReference type="AlphaFoldDB" id="A0A396IHA6"/>
<comment type="caution">
    <text evidence="2">The sequence shown here is derived from an EMBL/GenBank/DDBJ whole genome shotgun (WGS) entry which is preliminary data.</text>
</comment>
<dbReference type="Proteomes" id="UP000265566">
    <property type="component" value="Chromosome 4"/>
</dbReference>
<protein>
    <recommendedName>
        <fullName evidence="3">DUF3223 family protein</fullName>
    </recommendedName>
</protein>
<organism evidence="2">
    <name type="scientific">Medicago truncatula</name>
    <name type="common">Barrel medic</name>
    <name type="synonym">Medicago tribuloides</name>
    <dbReference type="NCBI Taxonomy" id="3880"/>
    <lineage>
        <taxon>Eukaryota</taxon>
        <taxon>Viridiplantae</taxon>
        <taxon>Streptophyta</taxon>
        <taxon>Embryophyta</taxon>
        <taxon>Tracheophyta</taxon>
        <taxon>Spermatophyta</taxon>
        <taxon>Magnoliopsida</taxon>
        <taxon>eudicotyledons</taxon>
        <taxon>Gunneridae</taxon>
        <taxon>Pentapetalae</taxon>
        <taxon>rosids</taxon>
        <taxon>fabids</taxon>
        <taxon>Fabales</taxon>
        <taxon>Fabaceae</taxon>
        <taxon>Papilionoideae</taxon>
        <taxon>50 kb inversion clade</taxon>
        <taxon>NPAAA clade</taxon>
        <taxon>Hologalegina</taxon>
        <taxon>IRL clade</taxon>
        <taxon>Trifolieae</taxon>
        <taxon>Medicago</taxon>
    </lineage>
</organism>